<dbReference type="RefSeq" id="WP_184791004.1">
    <property type="nucleotide sequence ID" value="NZ_BONT01000047.1"/>
</dbReference>
<evidence type="ECO:0000313" key="1">
    <source>
        <dbReference type="EMBL" id="MBB6038217.1"/>
    </source>
</evidence>
<evidence type="ECO:0000313" key="2">
    <source>
        <dbReference type="Proteomes" id="UP000548476"/>
    </source>
</evidence>
<comment type="caution">
    <text evidence="1">The sequence shown here is derived from an EMBL/GenBank/DDBJ whole genome shotgun (WGS) entry which is preliminary data.</text>
</comment>
<gene>
    <name evidence="1" type="ORF">HNR73_006097</name>
</gene>
<keyword evidence="2" id="KW-1185">Reference proteome</keyword>
<name>A0A841FXY3_9ACTN</name>
<accession>A0A841FXY3</accession>
<reference evidence="1 2" key="1">
    <citation type="submission" date="2020-08" db="EMBL/GenBank/DDBJ databases">
        <title>Genomic Encyclopedia of Type Strains, Phase IV (KMG-IV): sequencing the most valuable type-strain genomes for metagenomic binning, comparative biology and taxonomic classification.</title>
        <authorList>
            <person name="Goeker M."/>
        </authorList>
    </citation>
    <scope>NUCLEOTIDE SEQUENCE [LARGE SCALE GENOMIC DNA]</scope>
    <source>
        <strain evidence="1 2">YIM 65646</strain>
    </source>
</reference>
<sequence>MLTNGMLEVPNSSIGSEAGSLNAAEVVQAALIAGAVGGVSGGATEVAKAVWMDAYAGLKGAVRKVLTRHGKPEDLDTDEIEPGVWATRIGHALGGDVDEETVEAAQKLLAILDPDGTKAGRYEVAAAKYKVNLQGAHAVQVGDGNTMTLNFGAQQTQEQRPAN</sequence>
<proteinExistence type="predicted"/>
<organism evidence="1 2">
    <name type="scientific">Phytomonospora endophytica</name>
    <dbReference type="NCBI Taxonomy" id="714109"/>
    <lineage>
        <taxon>Bacteria</taxon>
        <taxon>Bacillati</taxon>
        <taxon>Actinomycetota</taxon>
        <taxon>Actinomycetes</taxon>
        <taxon>Micromonosporales</taxon>
        <taxon>Micromonosporaceae</taxon>
        <taxon>Phytomonospora</taxon>
    </lineage>
</organism>
<dbReference type="AlphaFoldDB" id="A0A841FXY3"/>
<protein>
    <submittedName>
        <fullName evidence="1">Uncharacterized protein</fullName>
    </submittedName>
</protein>
<dbReference type="EMBL" id="JACHGT010000015">
    <property type="protein sequence ID" value="MBB6038217.1"/>
    <property type="molecule type" value="Genomic_DNA"/>
</dbReference>
<dbReference type="Proteomes" id="UP000548476">
    <property type="component" value="Unassembled WGS sequence"/>
</dbReference>